<accession>A0AAD3XZ33</accession>
<evidence type="ECO:0000256" key="1">
    <source>
        <dbReference type="SAM" id="MobiDB-lite"/>
    </source>
</evidence>
<protein>
    <submittedName>
        <fullName evidence="2">Uncharacterized protein</fullName>
    </submittedName>
</protein>
<evidence type="ECO:0000313" key="2">
    <source>
        <dbReference type="EMBL" id="GMH23097.1"/>
    </source>
</evidence>
<name>A0AAD3XZ33_NEPGR</name>
<feature type="region of interest" description="Disordered" evidence="1">
    <location>
        <begin position="103"/>
        <end position="214"/>
    </location>
</feature>
<dbReference type="Proteomes" id="UP001279734">
    <property type="component" value="Unassembled WGS sequence"/>
</dbReference>
<dbReference type="EMBL" id="BSYO01000025">
    <property type="protein sequence ID" value="GMH23097.1"/>
    <property type="molecule type" value="Genomic_DNA"/>
</dbReference>
<proteinExistence type="predicted"/>
<keyword evidence="3" id="KW-1185">Reference proteome</keyword>
<reference evidence="2" key="1">
    <citation type="submission" date="2023-05" db="EMBL/GenBank/DDBJ databases">
        <title>Nepenthes gracilis genome sequencing.</title>
        <authorList>
            <person name="Fukushima K."/>
        </authorList>
    </citation>
    <scope>NUCLEOTIDE SEQUENCE</scope>
    <source>
        <strain evidence="2">SING2019-196</strain>
    </source>
</reference>
<evidence type="ECO:0000313" key="3">
    <source>
        <dbReference type="Proteomes" id="UP001279734"/>
    </source>
</evidence>
<feature type="compositionally biased region" description="Low complexity" evidence="1">
    <location>
        <begin position="120"/>
        <end position="136"/>
    </location>
</feature>
<comment type="caution">
    <text evidence="2">The sequence shown here is derived from an EMBL/GenBank/DDBJ whole genome shotgun (WGS) entry which is preliminary data.</text>
</comment>
<feature type="compositionally biased region" description="Basic and acidic residues" evidence="1">
    <location>
        <begin position="108"/>
        <end position="118"/>
    </location>
</feature>
<organism evidence="2 3">
    <name type="scientific">Nepenthes gracilis</name>
    <name type="common">Slender pitcher plant</name>
    <dbReference type="NCBI Taxonomy" id="150966"/>
    <lineage>
        <taxon>Eukaryota</taxon>
        <taxon>Viridiplantae</taxon>
        <taxon>Streptophyta</taxon>
        <taxon>Embryophyta</taxon>
        <taxon>Tracheophyta</taxon>
        <taxon>Spermatophyta</taxon>
        <taxon>Magnoliopsida</taxon>
        <taxon>eudicotyledons</taxon>
        <taxon>Gunneridae</taxon>
        <taxon>Pentapetalae</taxon>
        <taxon>Caryophyllales</taxon>
        <taxon>Nepenthaceae</taxon>
        <taxon>Nepenthes</taxon>
    </lineage>
</organism>
<sequence length="280" mass="30493">MEKLPWGILNSQSVNYGCALKQQEITFEVIGEDTVNKLAITFDETLKVKDVHPVIGNDLPVDEDDNNGLKVENVAVDLNLDCDDFAVSTLKKCLGKCATFPNGGHMSSKSEDGRDKTPDSQLQQSSSYSHSTSLPSARKLISAMKGSREKEGASPRDLNVSWAPDVWEPPSTSLSHTVKKTTQQQFKNNKKHGKGKHKGKNTRTGPKEKKHYRRSCGRSDWGLVSYADTDSVFSRNYASSSAELPDLDDKNGGGCADSSCGTSFLRKSNGGLLVAYAEAT</sequence>
<dbReference type="PANTHER" id="PTHR34952:SF2">
    <property type="entry name" value="OS05G0113500 PROTEIN"/>
    <property type="match status" value="1"/>
</dbReference>
<dbReference type="AlphaFoldDB" id="A0AAD3XZ33"/>
<gene>
    <name evidence="2" type="ORF">Nepgr_024940</name>
</gene>
<dbReference type="PANTHER" id="PTHR34952">
    <property type="entry name" value="OS05G0113500 PROTEIN"/>
    <property type="match status" value="1"/>
</dbReference>
<feature type="compositionally biased region" description="Basic residues" evidence="1">
    <location>
        <begin position="188"/>
        <end position="201"/>
    </location>
</feature>